<keyword evidence="2" id="KW-1185">Reference proteome</keyword>
<evidence type="ECO:0000313" key="1">
    <source>
        <dbReference type="EMBL" id="TFB84849.1"/>
    </source>
</evidence>
<dbReference type="Proteomes" id="UP000297608">
    <property type="component" value="Unassembled WGS sequence"/>
</dbReference>
<gene>
    <name evidence="1" type="ORF">E3O44_14650</name>
</gene>
<proteinExistence type="predicted"/>
<protein>
    <submittedName>
        <fullName evidence="1">Uncharacterized protein</fullName>
    </submittedName>
</protein>
<sequence length="271" mass="29051">MSTPFATLIGRPPSGRTRAVLVDSLDYARSVFLQGKPVPWDEPTKYANVARQAQAVLPADVALLPLDRLYAHRVDDDTQLAEAMRAKSRTGYALRTLLTHPGTTRAVIEFATVFARTQREPLVLQIPSPLRWLASTHPASATTAAADLDADDAENASMYVADWLRGFAALPVAAVLLDDRDLPGSPPPQRVDLPVYSPVANVTDHYGWSLGLRRAAGIEVGTGTATITGTVVPPAFWLSGDGALPDGDFLLAEIPQDAVPEDVIARFHALG</sequence>
<dbReference type="EMBL" id="SOFG01000019">
    <property type="protein sequence ID" value="TFB84849.1"/>
    <property type="molecule type" value="Genomic_DNA"/>
</dbReference>
<comment type="caution">
    <text evidence="1">The sequence shown here is derived from an EMBL/GenBank/DDBJ whole genome shotgun (WGS) entry which is preliminary data.</text>
</comment>
<reference evidence="1 2" key="1">
    <citation type="submission" date="2019-03" db="EMBL/GenBank/DDBJ databases">
        <title>Genomics of glacier-inhabiting Cryobacterium strains.</title>
        <authorList>
            <person name="Liu Q."/>
            <person name="Xin Y.-H."/>
        </authorList>
    </citation>
    <scope>NUCLEOTIDE SEQUENCE [LARGE SCALE GENOMIC DNA]</scope>
    <source>
        <strain evidence="1 2">MDB2-B</strain>
    </source>
</reference>
<name>A0ABY2ID37_9MICO</name>
<accession>A0ABY2ID37</accession>
<evidence type="ECO:0000313" key="2">
    <source>
        <dbReference type="Proteomes" id="UP000297608"/>
    </source>
</evidence>
<organism evidence="1 2">
    <name type="scientific">Cryobacterium algoricola</name>
    <dbReference type="NCBI Taxonomy" id="1259183"/>
    <lineage>
        <taxon>Bacteria</taxon>
        <taxon>Bacillati</taxon>
        <taxon>Actinomycetota</taxon>
        <taxon>Actinomycetes</taxon>
        <taxon>Micrococcales</taxon>
        <taxon>Microbacteriaceae</taxon>
        <taxon>Cryobacterium</taxon>
    </lineage>
</organism>